<evidence type="ECO:0000256" key="1">
    <source>
        <dbReference type="ARBA" id="ARBA00022723"/>
    </source>
</evidence>
<evidence type="ECO:0000256" key="2">
    <source>
        <dbReference type="ARBA" id="ARBA00022737"/>
    </source>
</evidence>
<dbReference type="OrthoDB" id="8117402at2759"/>
<reference evidence="8 9" key="1">
    <citation type="submission" date="2019-09" db="EMBL/GenBank/DDBJ databases">
        <title>Bird 10,000 Genomes (B10K) Project - Family phase.</title>
        <authorList>
            <person name="Zhang G."/>
        </authorList>
    </citation>
    <scope>NUCLEOTIDE SEQUENCE [LARGE SCALE GENOMIC DNA]</scope>
    <source>
        <strain evidence="8">B10K-DU-003-44</strain>
        <tissue evidence="8">Muscle</tissue>
    </source>
</reference>
<dbReference type="InterPro" id="IPR013087">
    <property type="entry name" value="Znf_C2H2_type"/>
</dbReference>
<feature type="domain" description="C2H2-type" evidence="7">
    <location>
        <begin position="514"/>
        <end position="541"/>
    </location>
</feature>
<feature type="compositionally biased region" description="Acidic residues" evidence="6">
    <location>
        <begin position="315"/>
        <end position="344"/>
    </location>
</feature>
<feature type="region of interest" description="Disordered" evidence="6">
    <location>
        <begin position="298"/>
        <end position="458"/>
    </location>
</feature>
<organism evidence="8 9">
    <name type="scientific">Crotophaga sulcirostris</name>
    <name type="common">Groove-billed ani</name>
    <dbReference type="NCBI Taxonomy" id="33598"/>
    <lineage>
        <taxon>Eukaryota</taxon>
        <taxon>Metazoa</taxon>
        <taxon>Chordata</taxon>
        <taxon>Craniata</taxon>
        <taxon>Vertebrata</taxon>
        <taxon>Euteleostomi</taxon>
        <taxon>Archelosauria</taxon>
        <taxon>Archosauria</taxon>
        <taxon>Dinosauria</taxon>
        <taxon>Saurischia</taxon>
        <taxon>Theropoda</taxon>
        <taxon>Coelurosauria</taxon>
        <taxon>Aves</taxon>
        <taxon>Neognathae</taxon>
        <taxon>Neoaves</taxon>
        <taxon>Otidimorphae</taxon>
        <taxon>Cuculiformes</taxon>
        <taxon>Crotophagidae</taxon>
        <taxon>Crotophaga</taxon>
    </lineage>
</organism>
<evidence type="ECO:0000256" key="3">
    <source>
        <dbReference type="ARBA" id="ARBA00022771"/>
    </source>
</evidence>
<proteinExistence type="predicted"/>
<dbReference type="PROSITE" id="PS50157">
    <property type="entry name" value="ZINC_FINGER_C2H2_2"/>
    <property type="match status" value="10"/>
</dbReference>
<dbReference type="GO" id="GO:0007420">
    <property type="term" value="P:brain development"/>
    <property type="evidence" value="ECO:0007669"/>
    <property type="project" value="TreeGrafter"/>
</dbReference>
<keyword evidence="9" id="KW-1185">Reference proteome</keyword>
<dbReference type="SMART" id="SM00355">
    <property type="entry name" value="ZnF_C2H2"/>
    <property type="match status" value="13"/>
</dbReference>
<feature type="non-terminal residue" evidence="8">
    <location>
        <position position="1"/>
    </location>
</feature>
<dbReference type="GO" id="GO:0045944">
    <property type="term" value="P:positive regulation of transcription by RNA polymerase II"/>
    <property type="evidence" value="ECO:0007669"/>
    <property type="project" value="TreeGrafter"/>
</dbReference>
<feature type="compositionally biased region" description="Polar residues" evidence="6">
    <location>
        <begin position="430"/>
        <end position="446"/>
    </location>
</feature>
<evidence type="ECO:0000259" key="7">
    <source>
        <dbReference type="PROSITE" id="PS50157"/>
    </source>
</evidence>
<dbReference type="Pfam" id="PF00096">
    <property type="entry name" value="zf-C2H2"/>
    <property type="match status" value="3"/>
</dbReference>
<feature type="domain" description="C2H2-type" evidence="7">
    <location>
        <begin position="609"/>
        <end position="631"/>
    </location>
</feature>
<dbReference type="InterPro" id="IPR036236">
    <property type="entry name" value="Znf_C2H2_sf"/>
</dbReference>
<gene>
    <name evidence="8" type="primary">Znf335</name>
    <name evidence="8" type="ORF">CROSUL_R06294</name>
</gene>
<comment type="caution">
    <text evidence="8">The sequence shown here is derived from an EMBL/GenBank/DDBJ whole genome shotgun (WGS) entry which is preliminary data.</text>
</comment>
<dbReference type="FunFam" id="3.30.160.60:FF:004444">
    <property type="match status" value="1"/>
</dbReference>
<dbReference type="GO" id="GO:0050769">
    <property type="term" value="P:positive regulation of neurogenesis"/>
    <property type="evidence" value="ECO:0007669"/>
    <property type="project" value="TreeGrafter"/>
</dbReference>
<name>A0A7K5HYA5_CROSL</name>
<feature type="region of interest" description="Disordered" evidence="6">
    <location>
        <begin position="1"/>
        <end position="78"/>
    </location>
</feature>
<dbReference type="PROSITE" id="PS00028">
    <property type="entry name" value="ZINC_FINGER_C2H2_1"/>
    <property type="match status" value="6"/>
</dbReference>
<evidence type="ECO:0000313" key="8">
    <source>
        <dbReference type="EMBL" id="NWS74153.1"/>
    </source>
</evidence>
<feature type="domain" description="C2H2-type" evidence="7">
    <location>
        <begin position="1092"/>
        <end position="1119"/>
    </location>
</feature>
<feature type="compositionally biased region" description="Low complexity" evidence="6">
    <location>
        <begin position="410"/>
        <end position="426"/>
    </location>
</feature>
<dbReference type="PANTHER" id="PTHR24403">
    <property type="entry name" value="ZINC FINGER PROTEIN"/>
    <property type="match status" value="1"/>
</dbReference>
<evidence type="ECO:0000256" key="4">
    <source>
        <dbReference type="ARBA" id="ARBA00022833"/>
    </source>
</evidence>
<dbReference type="GO" id="GO:0005634">
    <property type="term" value="C:nucleus"/>
    <property type="evidence" value="ECO:0007669"/>
    <property type="project" value="TreeGrafter"/>
</dbReference>
<evidence type="ECO:0000256" key="6">
    <source>
        <dbReference type="SAM" id="MobiDB-lite"/>
    </source>
</evidence>
<protein>
    <submittedName>
        <fullName evidence="8">ZN335 protein</fullName>
    </submittedName>
</protein>
<dbReference type="Proteomes" id="UP000549499">
    <property type="component" value="Unassembled WGS sequence"/>
</dbReference>
<dbReference type="GO" id="GO:0008270">
    <property type="term" value="F:zinc ion binding"/>
    <property type="evidence" value="ECO:0007669"/>
    <property type="project" value="UniProtKB-KW"/>
</dbReference>
<feature type="domain" description="C2H2-type" evidence="7">
    <location>
        <begin position="542"/>
        <end position="569"/>
    </location>
</feature>
<keyword evidence="3 5" id="KW-0863">Zinc-finger</keyword>
<feature type="compositionally biased region" description="Polar residues" evidence="6">
    <location>
        <begin position="397"/>
        <end position="407"/>
    </location>
</feature>
<feature type="domain" description="C2H2-type" evidence="7">
    <location>
        <begin position="484"/>
        <end position="511"/>
    </location>
</feature>
<dbReference type="Gene3D" id="3.30.160.60">
    <property type="entry name" value="Classic Zinc Finger"/>
    <property type="match status" value="8"/>
</dbReference>
<feature type="domain" description="C2H2-type" evidence="7">
    <location>
        <begin position="668"/>
        <end position="696"/>
    </location>
</feature>
<dbReference type="FunFam" id="3.30.160.60:FF:000444">
    <property type="entry name" value="Zinc finger protein 335"/>
    <property type="match status" value="1"/>
</dbReference>
<evidence type="ECO:0000313" key="9">
    <source>
        <dbReference type="Proteomes" id="UP000549499"/>
    </source>
</evidence>
<dbReference type="FunFam" id="3.30.160.60:FF:003059">
    <property type="entry name" value="Zinc finger protein 335"/>
    <property type="match status" value="1"/>
</dbReference>
<dbReference type="InterPro" id="IPR050688">
    <property type="entry name" value="Zinc_finger/UBP_domain"/>
</dbReference>
<dbReference type="PANTHER" id="PTHR24403:SF36">
    <property type="entry name" value="ZINC FINGER PROTEIN 335"/>
    <property type="match status" value="1"/>
</dbReference>
<sequence>MEENAVQSSSDAAPAALEEPSESGLGVGSSEAVSADSSDAATGTLSSADDSGVGQSSDSSGVSLEEVSESSSSTDAIPRIYLPDSSSIAQSTLVSSVSTVSQSIMVSESPQVLVHSSVITDGATIVSDSTASTSSDLGSAIDKIIESTIGPDIIQSCIAVTSAEDGGAETTQYLILQGPDDGAPMVSQMASSALANSLAIEAVADGPTSTCLDQPGPSDPSEQLEVLELPTQPDQAQEADGSEELDQPDMEALEEMMEVVVVQQFKCKMCQYKSVSKKTLINHMKERHFQPVGLALALKKGHPRKEEAAPKTGEEEVPEEEDDDIMDAGAIDDPEEDSDYNPAEDEPRGRQLKYSRTVPTSSEERPRRRPGRPRKFPRLEDMPQDVPEAGGEVEPLVTSQSAASCEPQNLEASSSSGLESKTSESLAEPSISQSDSENKDPCSNSGPEEVDIVPRRRGRPSRRFLGKKYRKYYYKSPKPLMRPYLCCICGSRFLTLDDLRFHVNSHEANDPQLFKCLQCSYRSRRWSSLKEHMFNHVGSKPYKCEECNYTSVYKKDVIRHSTVHSRDRKKRADPPPKLNSFPCPVCNRIYPMQKRLTQHMKTHSTEKPHMCDKCGKSFKKRYTFKMHLLTHIQAIANRRFKCEFCDYVCEDKKVLLNHQLSHMNDKPYKCSFCKYSTFREDFLVSHMAVKHTGGKPFACDFCHFTTKHKKNLRLHVHCRHADSFEEWAQKHPEEPPCRRRPFFTLQQIEELKQQHSQVQASAEPEASLPVSAAACTPAPPGAHQPWPHYVAGSAELATQTALDLLLNMSAQRELATGSLQVRGLHRGCAYQGGVEVGSEEQQQQKQLVTLHMAESGEALVQEAYEEATLGGSELQQITIPFGGTTEYSIITPISEEIHAPGTLSEVESPAETSHAVVVSEAVMTEEALKDPNNQYIMSSGVPGSQFHHIEPVSGDAAFPSPPEGQEAQPAGIKWPLVQCITRQLQKDSSLSPASEGQEISSPKVKWPALQGVAKKLSCKVSTTKKLSCKISTAKKFSCKICTAMFTGRAEMESHKRAHIGPSTFKCPDCPFTAALWPEVRNHMVQHASLRPHKCLHCSFASKNKKDLRRHMLTHTNEKPFACPVCGLRFNRNGHLKFHMQRLHSSEGKRPGAPAAAAQQTIILNSDEDTLATLQTALQSGQAVLAPKQLQQALGQEHIIVAQEQSVPSQEETTYIQEITTADGQTVQHLVTSDNQVQYIIAQDGVQHLLPHKYVVVPEGHHIQVQDGQITHIQYEQGSQFLQEPQIQYMPILPEQQLVTQAQLEAAAHSAVSAVADAAMAQAQGMFTTEATAEQIQQLQ</sequence>
<feature type="compositionally biased region" description="Basic residues" evidence="6">
    <location>
        <begin position="367"/>
        <end position="376"/>
    </location>
</feature>
<dbReference type="FunFam" id="3.30.160.60:FF:000930">
    <property type="entry name" value="Zinc finger protein 335"/>
    <property type="match status" value="1"/>
</dbReference>
<dbReference type="SUPFAM" id="SSF57667">
    <property type="entry name" value="beta-beta-alpha zinc fingers"/>
    <property type="match status" value="7"/>
</dbReference>
<feature type="compositionally biased region" description="Basic and acidic residues" evidence="6">
    <location>
        <begin position="304"/>
        <end position="314"/>
    </location>
</feature>
<dbReference type="FunFam" id="3.30.160.60:FF:000796">
    <property type="entry name" value="Zinc finger protein 335"/>
    <property type="match status" value="1"/>
</dbReference>
<feature type="non-terminal residue" evidence="8">
    <location>
        <position position="1339"/>
    </location>
</feature>
<feature type="compositionally biased region" description="Low complexity" evidence="6">
    <location>
        <begin position="28"/>
        <end position="73"/>
    </location>
</feature>
<keyword evidence="4" id="KW-0862">Zinc</keyword>
<evidence type="ECO:0000256" key="5">
    <source>
        <dbReference type="PROSITE-ProRule" id="PRU00042"/>
    </source>
</evidence>
<feature type="domain" description="C2H2-type" evidence="7">
    <location>
        <begin position="581"/>
        <end position="608"/>
    </location>
</feature>
<feature type="domain" description="C2H2-type" evidence="7">
    <location>
        <begin position="1120"/>
        <end position="1148"/>
    </location>
</feature>
<dbReference type="GO" id="GO:0000978">
    <property type="term" value="F:RNA polymerase II cis-regulatory region sequence-specific DNA binding"/>
    <property type="evidence" value="ECO:0007669"/>
    <property type="project" value="TreeGrafter"/>
</dbReference>
<feature type="domain" description="C2H2-type" evidence="7">
    <location>
        <begin position="1036"/>
        <end position="1063"/>
    </location>
</feature>
<keyword evidence="2" id="KW-0677">Repeat</keyword>
<feature type="domain" description="C2H2-type" evidence="7">
    <location>
        <begin position="640"/>
        <end position="667"/>
    </location>
</feature>
<accession>A0A7K5HYA5</accession>
<feature type="compositionally biased region" description="Low complexity" evidence="6">
    <location>
        <begin position="8"/>
        <end position="18"/>
    </location>
</feature>
<dbReference type="EMBL" id="VYZB01000439">
    <property type="protein sequence ID" value="NWS74153.1"/>
    <property type="molecule type" value="Genomic_DNA"/>
</dbReference>
<keyword evidence="1" id="KW-0479">Metal-binding</keyword>